<accession>A0ABX8IME0</accession>
<keyword evidence="2" id="KW-0808">Transferase</keyword>
<dbReference type="Proteomes" id="UP000683442">
    <property type="component" value="Chromosome"/>
</dbReference>
<keyword evidence="3" id="KW-1185">Reference proteome</keyword>
<dbReference type="GO" id="GO:0032259">
    <property type="term" value="P:methylation"/>
    <property type="evidence" value="ECO:0007669"/>
    <property type="project" value="UniProtKB-KW"/>
</dbReference>
<evidence type="ECO:0000313" key="3">
    <source>
        <dbReference type="Proteomes" id="UP000683442"/>
    </source>
</evidence>
<keyword evidence="2" id="KW-0489">Methyltransferase</keyword>
<dbReference type="RefSeq" id="WP_014575656.1">
    <property type="nucleotide sequence ID" value="NZ_CP076686.1"/>
</dbReference>
<feature type="domain" description="Methyltransferase FkbM" evidence="1">
    <location>
        <begin position="171"/>
        <end position="262"/>
    </location>
</feature>
<dbReference type="NCBIfam" id="TIGR01444">
    <property type="entry name" value="fkbM_fam"/>
    <property type="match status" value="1"/>
</dbReference>
<dbReference type="GO" id="GO:0008168">
    <property type="term" value="F:methyltransferase activity"/>
    <property type="evidence" value="ECO:0007669"/>
    <property type="project" value="UniProtKB-KW"/>
</dbReference>
<dbReference type="CDD" id="cd02440">
    <property type="entry name" value="AdoMet_MTases"/>
    <property type="match status" value="1"/>
</dbReference>
<evidence type="ECO:0000259" key="1">
    <source>
        <dbReference type="Pfam" id="PF05050"/>
    </source>
</evidence>
<dbReference type="GeneID" id="78558629"/>
<protein>
    <submittedName>
        <fullName evidence="2">FkbM family methyltransferase</fullName>
    </submittedName>
</protein>
<sequence>MPTNSLDHAGREIQVESWRIEERQEGIAQRGLDGWPKDLQEDLEEIERLRLCLRDLPEPPVLLHPIHPIKLRVDANISPTMVYYFLLGDYEESDLELIEAFILPGDRVVECGAGAGITGAFAAQCSGDSVVLVEPSESMHSTILGNFEANGESCEIIGAAVVPDGFEGDHLKIYINEEYWWTTTRTNAGGRPKHVPVIRISELLRREQPTVLLMDIEGAEVGLLPKSLPADLRLIIAELHTPDIGDEATAEIVNSIVSQGFKLKRIKAQTWVFGRD</sequence>
<dbReference type="Gene3D" id="3.40.50.150">
    <property type="entry name" value="Vaccinia Virus protein VP39"/>
    <property type="match status" value="1"/>
</dbReference>
<dbReference type="InterPro" id="IPR006342">
    <property type="entry name" value="FkbM_mtfrase"/>
</dbReference>
<gene>
    <name evidence="2" type="ORF">KQ249_04245</name>
</gene>
<dbReference type="SUPFAM" id="SSF53335">
    <property type="entry name" value="S-adenosyl-L-methionine-dependent methyltransferases"/>
    <property type="match status" value="1"/>
</dbReference>
<dbReference type="Pfam" id="PF05050">
    <property type="entry name" value="Methyltransf_21"/>
    <property type="match status" value="1"/>
</dbReference>
<proteinExistence type="predicted"/>
<reference evidence="2 3" key="1">
    <citation type="submission" date="2021-06" db="EMBL/GenBank/DDBJ databases">
        <title>Microbial metabolic specificity influences pelagic lipid remineralization.</title>
        <authorList>
            <person name="Behrendt L."/>
            <person name="Hunter J.E."/>
            <person name="Alcolombri U."/>
            <person name="Smriga S."/>
            <person name="Mincer T."/>
            <person name="Lowenstein D.P."/>
            <person name="Peaudecerf F.J."/>
            <person name="Fernandez V.I."/>
            <person name="Fredricks H."/>
            <person name="Almblad H."/>
            <person name="Harrison J.J."/>
            <person name="Stocker R."/>
            <person name="Van Mooy B.A.S."/>
        </authorList>
    </citation>
    <scope>NUCLEOTIDE SEQUENCE [LARGE SCALE GENOMIC DNA]</scope>
    <source>
        <strain evidence="2 3">HP15-B</strain>
    </source>
</reference>
<dbReference type="InterPro" id="IPR029063">
    <property type="entry name" value="SAM-dependent_MTases_sf"/>
</dbReference>
<name>A0ABX8IME0_9GAMM</name>
<evidence type="ECO:0000313" key="2">
    <source>
        <dbReference type="EMBL" id="QWV13839.1"/>
    </source>
</evidence>
<dbReference type="EMBL" id="CP076686">
    <property type="protein sequence ID" value="QWV13839.1"/>
    <property type="molecule type" value="Genomic_DNA"/>
</dbReference>
<organism evidence="2 3">
    <name type="scientific">Marinobacter adhaerens</name>
    <dbReference type="NCBI Taxonomy" id="1033846"/>
    <lineage>
        <taxon>Bacteria</taxon>
        <taxon>Pseudomonadati</taxon>
        <taxon>Pseudomonadota</taxon>
        <taxon>Gammaproteobacteria</taxon>
        <taxon>Pseudomonadales</taxon>
        <taxon>Marinobacteraceae</taxon>
        <taxon>Marinobacter</taxon>
    </lineage>
</organism>